<dbReference type="InterPro" id="IPR028154">
    <property type="entry name" value="AMP-dep_Lig_C"/>
</dbReference>
<accession>A0A5J4PFT6</accession>
<dbReference type="GO" id="GO:0047475">
    <property type="term" value="F:phenylacetate-CoA ligase activity"/>
    <property type="evidence" value="ECO:0007669"/>
    <property type="project" value="UniProtKB-EC"/>
</dbReference>
<reference evidence="2" key="1">
    <citation type="submission" date="2019-03" db="EMBL/GenBank/DDBJ databases">
        <title>Single cell metagenomics reveals metabolic interactions within the superorganism composed of flagellate Streblomastix strix and complex community of Bacteroidetes bacteria on its surface.</title>
        <authorList>
            <person name="Treitli S.C."/>
            <person name="Kolisko M."/>
            <person name="Husnik F."/>
            <person name="Keeling P."/>
            <person name="Hampl V."/>
        </authorList>
    </citation>
    <scope>NUCLEOTIDE SEQUENCE</scope>
    <source>
        <strain evidence="2">STM</strain>
    </source>
</reference>
<organism evidence="2">
    <name type="scientific">termite gut metagenome</name>
    <dbReference type="NCBI Taxonomy" id="433724"/>
    <lineage>
        <taxon>unclassified sequences</taxon>
        <taxon>metagenomes</taxon>
        <taxon>organismal metagenomes</taxon>
    </lineage>
</organism>
<dbReference type="PANTHER" id="PTHR43439:SF1">
    <property type="entry name" value="PHENYLACETATE-COENZYME A LIGASE"/>
    <property type="match status" value="1"/>
</dbReference>
<dbReference type="PANTHER" id="PTHR43439">
    <property type="entry name" value="PHENYLACETATE-COENZYME A LIGASE"/>
    <property type="match status" value="1"/>
</dbReference>
<dbReference type="InterPro" id="IPR042099">
    <property type="entry name" value="ANL_N_sf"/>
</dbReference>
<dbReference type="InterPro" id="IPR045851">
    <property type="entry name" value="AMP-bd_C_sf"/>
</dbReference>
<dbReference type="AlphaFoldDB" id="A0A5J4PFT6"/>
<keyword evidence="2" id="KW-0436">Ligase</keyword>
<evidence type="ECO:0000259" key="1">
    <source>
        <dbReference type="Pfam" id="PF14535"/>
    </source>
</evidence>
<name>A0A5J4PFT6_9ZZZZ</name>
<dbReference type="EC" id="6.2.1.30" evidence="2"/>
<dbReference type="Pfam" id="PF14535">
    <property type="entry name" value="AMP-binding_C_2"/>
    <property type="match status" value="1"/>
</dbReference>
<feature type="domain" description="AMP-dependent ligase C-terminal" evidence="1">
    <location>
        <begin position="153"/>
        <end position="249"/>
    </location>
</feature>
<dbReference type="EMBL" id="SNRY01008537">
    <property type="protein sequence ID" value="KAA6308345.1"/>
    <property type="molecule type" value="Genomic_DNA"/>
</dbReference>
<dbReference type="Gene3D" id="3.30.300.30">
    <property type="match status" value="1"/>
</dbReference>
<dbReference type="SUPFAM" id="SSF56801">
    <property type="entry name" value="Acetyl-CoA synthetase-like"/>
    <property type="match status" value="1"/>
</dbReference>
<proteinExistence type="predicted"/>
<sequence length="252" mass="28589">PSYALFIADAIKDSGLPREDFKLKIGAFGAEPWTESMRKEIEEKLGIKAYDIYGLSEIAGPGVGYECEYQEGTHLNEDHFFPEILDPATSLPVTPGETGELVFTHLTKEGMPLIRYRTKDLTALHYEKCSCGRTLVRMARILGRCDDMLIIRGVNVFPTQVESVILDLPEFEPHYLLAVDRINNTDRMELKVEVRPDYYSDEINKMLALKKKLTARLQSVLGLGVDVKLVEPRTIERSMGKAKRVIDNRQLK</sequence>
<dbReference type="InterPro" id="IPR051414">
    <property type="entry name" value="Adenylate-forming_Reductase"/>
</dbReference>
<dbReference type="Gene3D" id="3.40.50.12780">
    <property type="entry name" value="N-terminal domain of ligase-like"/>
    <property type="match status" value="1"/>
</dbReference>
<gene>
    <name evidence="2" type="ORF">EZS27_039972</name>
</gene>
<comment type="caution">
    <text evidence="2">The sequence shown here is derived from an EMBL/GenBank/DDBJ whole genome shotgun (WGS) entry which is preliminary data.</text>
</comment>
<protein>
    <submittedName>
        <fullName evidence="2">Phenylacetate-coenzyme A ligase</fullName>
        <ecNumber evidence="2">6.2.1.30</ecNumber>
    </submittedName>
</protein>
<feature type="non-terminal residue" evidence="2">
    <location>
        <position position="1"/>
    </location>
</feature>
<evidence type="ECO:0000313" key="2">
    <source>
        <dbReference type="EMBL" id="KAA6308345.1"/>
    </source>
</evidence>